<protein>
    <submittedName>
        <fullName evidence="1">Uncharacterized protein</fullName>
    </submittedName>
</protein>
<dbReference type="AlphaFoldDB" id="A0A2P2P7V3"/>
<reference evidence="1" key="1">
    <citation type="submission" date="2018-02" db="EMBL/GenBank/DDBJ databases">
        <title>Rhizophora mucronata_Transcriptome.</title>
        <authorList>
            <person name="Meera S.P."/>
            <person name="Sreeshan A."/>
            <person name="Augustine A."/>
        </authorList>
    </citation>
    <scope>NUCLEOTIDE SEQUENCE</scope>
    <source>
        <tissue evidence="1">Leaf</tissue>
    </source>
</reference>
<sequence>MIKFSNKIINFMQIWKYFASLLLPNKENLVML</sequence>
<organism evidence="1">
    <name type="scientific">Rhizophora mucronata</name>
    <name type="common">Asiatic mangrove</name>
    <dbReference type="NCBI Taxonomy" id="61149"/>
    <lineage>
        <taxon>Eukaryota</taxon>
        <taxon>Viridiplantae</taxon>
        <taxon>Streptophyta</taxon>
        <taxon>Embryophyta</taxon>
        <taxon>Tracheophyta</taxon>
        <taxon>Spermatophyta</taxon>
        <taxon>Magnoliopsida</taxon>
        <taxon>eudicotyledons</taxon>
        <taxon>Gunneridae</taxon>
        <taxon>Pentapetalae</taxon>
        <taxon>rosids</taxon>
        <taxon>fabids</taxon>
        <taxon>Malpighiales</taxon>
        <taxon>Rhizophoraceae</taxon>
        <taxon>Rhizophora</taxon>
    </lineage>
</organism>
<dbReference type="EMBL" id="GGEC01070249">
    <property type="protein sequence ID" value="MBX50733.1"/>
    <property type="molecule type" value="Transcribed_RNA"/>
</dbReference>
<name>A0A2P2P7V3_RHIMU</name>
<proteinExistence type="predicted"/>
<evidence type="ECO:0000313" key="1">
    <source>
        <dbReference type="EMBL" id="MBX50733.1"/>
    </source>
</evidence>
<accession>A0A2P2P7V3</accession>